<dbReference type="Pfam" id="PF04511">
    <property type="entry name" value="DER1"/>
    <property type="match status" value="1"/>
</dbReference>
<reference evidence="10" key="4">
    <citation type="submission" date="2025-05" db="UniProtKB">
        <authorList>
            <consortium name="EnsemblFungi"/>
        </authorList>
    </citation>
    <scope>IDENTIFICATION</scope>
    <source>
        <strain evidence="10">isolate 1-1 / race 1 (BBBD)</strain>
    </source>
</reference>
<evidence type="ECO:0000256" key="1">
    <source>
        <dbReference type="ARBA" id="ARBA00004477"/>
    </source>
</evidence>
<evidence type="ECO:0000313" key="9">
    <source>
        <dbReference type="EMBL" id="OAV99276.1"/>
    </source>
</evidence>
<organism evidence="9">
    <name type="scientific">Puccinia triticina (isolate 1-1 / race 1 (BBBD))</name>
    <name type="common">Brown leaf rust fungus</name>
    <dbReference type="NCBI Taxonomy" id="630390"/>
    <lineage>
        <taxon>Eukaryota</taxon>
        <taxon>Fungi</taxon>
        <taxon>Dikarya</taxon>
        <taxon>Basidiomycota</taxon>
        <taxon>Pucciniomycotina</taxon>
        <taxon>Pucciniomycetes</taxon>
        <taxon>Pucciniales</taxon>
        <taxon>Pucciniaceae</taxon>
        <taxon>Puccinia</taxon>
    </lineage>
</organism>
<keyword evidence="3 7" id="KW-0812">Transmembrane</keyword>
<comment type="subcellular location">
    <subcellularLocation>
        <location evidence="1 7">Endoplasmic reticulum membrane</location>
        <topology evidence="1 7">Multi-pass membrane protein</topology>
    </subcellularLocation>
</comment>
<keyword evidence="4 7" id="KW-0256">Endoplasmic reticulum</keyword>
<dbReference type="InterPro" id="IPR035952">
    <property type="entry name" value="Rhomboid-like_sf"/>
</dbReference>
<feature type="transmembrane region" description="Helical" evidence="7">
    <location>
        <begin position="211"/>
        <end position="232"/>
    </location>
</feature>
<feature type="transmembrane region" description="Helical" evidence="7">
    <location>
        <begin position="126"/>
        <end position="148"/>
    </location>
</feature>
<evidence type="ECO:0000256" key="4">
    <source>
        <dbReference type="ARBA" id="ARBA00022824"/>
    </source>
</evidence>
<keyword evidence="6 7" id="KW-0472">Membrane</keyword>
<dbReference type="Proteomes" id="UP000005240">
    <property type="component" value="Unassembled WGS sequence"/>
</dbReference>
<evidence type="ECO:0000256" key="8">
    <source>
        <dbReference type="SAM" id="MobiDB-lite"/>
    </source>
</evidence>
<evidence type="ECO:0000256" key="7">
    <source>
        <dbReference type="RuleBase" id="RU363059"/>
    </source>
</evidence>
<dbReference type="SUPFAM" id="SSF144091">
    <property type="entry name" value="Rhomboid-like"/>
    <property type="match status" value="1"/>
</dbReference>
<evidence type="ECO:0000313" key="11">
    <source>
        <dbReference type="Proteomes" id="UP000005240"/>
    </source>
</evidence>
<protein>
    <recommendedName>
        <fullName evidence="7">Derlin</fullName>
    </recommendedName>
</protein>
<evidence type="ECO:0000256" key="2">
    <source>
        <dbReference type="ARBA" id="ARBA00008917"/>
    </source>
</evidence>
<dbReference type="EnsemblFungi" id="PTTG_06753-t43_1">
    <property type="protein sequence ID" value="PTTG_06753-t43_1-p1"/>
    <property type="gene ID" value="PTTG_06753"/>
</dbReference>
<feature type="region of interest" description="Disordered" evidence="8">
    <location>
        <begin position="289"/>
        <end position="342"/>
    </location>
</feature>
<evidence type="ECO:0000256" key="3">
    <source>
        <dbReference type="ARBA" id="ARBA00022692"/>
    </source>
</evidence>
<dbReference type="GO" id="GO:0006950">
    <property type="term" value="P:response to stress"/>
    <property type="evidence" value="ECO:0007669"/>
    <property type="project" value="UniProtKB-ARBA"/>
</dbReference>
<name>A0A180H2M5_PUCT1</name>
<feature type="transmembrane region" description="Helical" evidence="7">
    <location>
        <begin position="92"/>
        <end position="114"/>
    </location>
</feature>
<dbReference type="PANTHER" id="PTHR11009">
    <property type="entry name" value="DER1-LIKE PROTEIN, DERLIN"/>
    <property type="match status" value="1"/>
</dbReference>
<dbReference type="OrthoDB" id="1716531at2759"/>
<reference evidence="10 11" key="3">
    <citation type="journal article" date="2017" name="G3 (Bethesda)">
        <title>Comparative analysis highlights variable genome content of wheat rusts and divergence of the mating loci.</title>
        <authorList>
            <person name="Cuomo C.A."/>
            <person name="Bakkeren G."/>
            <person name="Khalil H.B."/>
            <person name="Panwar V."/>
            <person name="Joly D."/>
            <person name="Linning R."/>
            <person name="Sakthikumar S."/>
            <person name="Song X."/>
            <person name="Adiconis X."/>
            <person name="Fan L."/>
            <person name="Goldberg J.M."/>
            <person name="Levin J.Z."/>
            <person name="Young S."/>
            <person name="Zeng Q."/>
            <person name="Anikster Y."/>
            <person name="Bruce M."/>
            <person name="Wang M."/>
            <person name="Yin C."/>
            <person name="McCallum B."/>
            <person name="Szabo L.J."/>
            <person name="Hulbert S."/>
            <person name="Chen X."/>
            <person name="Fellers J.P."/>
        </authorList>
    </citation>
    <scope>NUCLEOTIDE SEQUENCE</scope>
    <source>
        <strain evidence="10">isolate 1-1 / race 1 (BBBD)</strain>
        <strain evidence="11">Isolate 1-1 / race 1 (BBBD)</strain>
    </source>
</reference>
<evidence type="ECO:0000256" key="5">
    <source>
        <dbReference type="ARBA" id="ARBA00022989"/>
    </source>
</evidence>
<reference evidence="9" key="2">
    <citation type="submission" date="2016-05" db="EMBL/GenBank/DDBJ databases">
        <title>Comparative analysis highlights variable genome content of wheat rusts and divergence of the mating loci.</title>
        <authorList>
            <person name="Cuomo C.A."/>
            <person name="Bakkeren G."/>
            <person name="Szabo L."/>
            <person name="Khalil H."/>
            <person name="Joly D."/>
            <person name="Goldberg J."/>
            <person name="Young S."/>
            <person name="Zeng Q."/>
            <person name="Fellers J."/>
        </authorList>
    </citation>
    <scope>NUCLEOTIDE SEQUENCE [LARGE SCALE GENOMIC DNA]</scope>
    <source>
        <strain evidence="9">1-1 BBBD Race 1</strain>
    </source>
</reference>
<dbReference type="STRING" id="630390.A0A180H2M5"/>
<dbReference type="VEuPathDB" id="FungiDB:PTTG_06753"/>
<keyword evidence="5 7" id="KW-1133">Transmembrane helix</keyword>
<evidence type="ECO:0000313" key="10">
    <source>
        <dbReference type="EnsemblFungi" id="PTTG_06753-t43_1-p1"/>
    </source>
</evidence>
<proteinExistence type="inferred from homology"/>
<feature type="compositionally biased region" description="Gly residues" evidence="8">
    <location>
        <begin position="291"/>
        <end position="303"/>
    </location>
</feature>
<reference evidence="9" key="1">
    <citation type="submission" date="2009-11" db="EMBL/GenBank/DDBJ databases">
        <authorList>
            <consortium name="The Broad Institute Genome Sequencing Platform"/>
            <person name="Ward D."/>
            <person name="Feldgarden M."/>
            <person name="Earl A."/>
            <person name="Young S.K."/>
            <person name="Zeng Q."/>
            <person name="Koehrsen M."/>
            <person name="Alvarado L."/>
            <person name="Berlin A."/>
            <person name="Bochicchio J."/>
            <person name="Borenstein D."/>
            <person name="Chapman S.B."/>
            <person name="Chen Z."/>
            <person name="Engels R."/>
            <person name="Freedman E."/>
            <person name="Gellesch M."/>
            <person name="Goldberg J."/>
            <person name="Griggs A."/>
            <person name="Gujja S."/>
            <person name="Heilman E."/>
            <person name="Heiman D."/>
            <person name="Hepburn T."/>
            <person name="Howarth C."/>
            <person name="Jen D."/>
            <person name="Larson L."/>
            <person name="Lewis B."/>
            <person name="Mehta T."/>
            <person name="Park D."/>
            <person name="Pearson M."/>
            <person name="Roberts A."/>
            <person name="Saif S."/>
            <person name="Shea T."/>
            <person name="Shenoy N."/>
            <person name="Sisk P."/>
            <person name="Stolte C."/>
            <person name="Sykes S."/>
            <person name="Thomson T."/>
            <person name="Walk T."/>
            <person name="White J."/>
            <person name="Yandava C."/>
            <person name="Izard J."/>
            <person name="Baranova O.V."/>
            <person name="Blanton J.M."/>
            <person name="Tanner A.C."/>
            <person name="Dewhirst F.E."/>
            <person name="Haas B."/>
            <person name="Nusbaum C."/>
            <person name="Birren B."/>
        </authorList>
    </citation>
    <scope>NUCLEOTIDE SEQUENCE [LARGE SCALE GENOMIC DNA]</scope>
    <source>
        <strain evidence="9">1-1 BBBD Race 1</strain>
    </source>
</reference>
<accession>A0A180H2M5</accession>
<dbReference type="AlphaFoldDB" id="A0A180H2M5"/>
<comment type="similarity">
    <text evidence="2 7">Belongs to the derlin family.</text>
</comment>
<dbReference type="InterPro" id="IPR007599">
    <property type="entry name" value="DER1"/>
</dbReference>
<evidence type="ECO:0000256" key="6">
    <source>
        <dbReference type="ARBA" id="ARBA00023136"/>
    </source>
</evidence>
<comment type="function">
    <text evidence="7">May be involved in the degradation of misfolded endoplasmic reticulum (ER) luminal proteins.</text>
</comment>
<sequence length="342" mass="37582">MIIGGFLLLKVPIIRFIHRPTILKNLLGWRQVVVMVTSVVDDVCCVQPGTCVEFGLNTQEQPSKKREPIPFTKKMAEILNELRKIPIVTRTLLGLALSVTGPVSLGLVNPYYILFSTRHIFQKFELWRILTPFFFAGSGLQLLFDLFLLYRNSIALETQSFAGRSADYAWTIICLMVAIIGTNYPLKSMIFWGPLMSGLGFMWSQINPDSLVSLFGLPPFKAAYFPFAMLALDYVRGGMPLMTQSLSGVVAGYGIHYLNNVYPPSNGGQRPWFMYAPAFLTRLLDGAQQTPGGGGQRLGGGTGFAARSRTWGGQAPVNPAGGPARQAPTTTRHAWGTGNRLG</sequence>
<feature type="transmembrane region" description="Helical" evidence="7">
    <location>
        <begin position="168"/>
        <end position="186"/>
    </location>
</feature>
<keyword evidence="11" id="KW-1185">Reference proteome</keyword>
<gene>
    <name evidence="9" type="ORF">PTTG_06753</name>
</gene>
<dbReference type="EMBL" id="ADAS02000003">
    <property type="protein sequence ID" value="OAV99276.1"/>
    <property type="molecule type" value="Genomic_DNA"/>
</dbReference>
<dbReference type="GO" id="GO:0005789">
    <property type="term" value="C:endoplasmic reticulum membrane"/>
    <property type="evidence" value="ECO:0007669"/>
    <property type="project" value="UniProtKB-SubCell"/>
</dbReference>